<dbReference type="OrthoDB" id="9796370at2"/>
<accession>A0A0A2MQA2</accession>
<comment type="caution">
    <text evidence="1">The sequence shown here is derived from an EMBL/GenBank/DDBJ whole genome shotgun (WGS) entry which is preliminary data.</text>
</comment>
<gene>
    <name evidence="1" type="ORF">Q766_06600</name>
</gene>
<evidence type="ECO:0000313" key="2">
    <source>
        <dbReference type="Proteomes" id="UP000030111"/>
    </source>
</evidence>
<dbReference type="AlphaFoldDB" id="A0A0A2MQA2"/>
<proteinExistence type="predicted"/>
<keyword evidence="2" id="KW-1185">Reference proteome</keyword>
<protein>
    <submittedName>
        <fullName evidence="1">Uncharacterized protein</fullName>
    </submittedName>
</protein>
<sequence>MRFINTNDLELWANTVDCKCHLPHLILKKWVDNVRALAVKNFRVRVTEDSLAKFFAKYPVDMAKGKGYPEAIYDIREEGSEAITLSFRIHISNNPGFTSRAASEGTGIKKGNAQYINSLSK</sequence>
<evidence type="ECO:0000313" key="1">
    <source>
        <dbReference type="EMBL" id="KGO93628.1"/>
    </source>
</evidence>
<organism evidence="1 2">
    <name type="scientific">Flavobacterium subsaxonicum WB 4.1-42 = DSM 21790</name>
    <dbReference type="NCBI Taxonomy" id="1121898"/>
    <lineage>
        <taxon>Bacteria</taxon>
        <taxon>Pseudomonadati</taxon>
        <taxon>Bacteroidota</taxon>
        <taxon>Flavobacteriia</taxon>
        <taxon>Flavobacteriales</taxon>
        <taxon>Flavobacteriaceae</taxon>
        <taxon>Flavobacterium</taxon>
    </lineage>
</organism>
<name>A0A0A2MQA2_9FLAO</name>
<dbReference type="Proteomes" id="UP000030111">
    <property type="component" value="Unassembled WGS sequence"/>
</dbReference>
<dbReference type="EMBL" id="JRLY01000004">
    <property type="protein sequence ID" value="KGO93628.1"/>
    <property type="molecule type" value="Genomic_DNA"/>
</dbReference>
<reference evidence="1 2" key="1">
    <citation type="submission" date="2013-09" db="EMBL/GenBank/DDBJ databases">
        <authorList>
            <person name="Zeng Z."/>
            <person name="Chen C."/>
        </authorList>
    </citation>
    <scope>NUCLEOTIDE SEQUENCE [LARGE SCALE GENOMIC DNA]</scope>
    <source>
        <strain evidence="1 2">WB 4.1-42</strain>
    </source>
</reference>
<dbReference type="RefSeq" id="WP_026991795.1">
    <property type="nucleotide sequence ID" value="NZ_JRLY01000004.1"/>
</dbReference>